<dbReference type="GeneID" id="112282763"/>
<dbReference type="AlphaFoldDB" id="A0A7I3ZRM2"/>
<proteinExistence type="predicted"/>
<dbReference type="Gramene" id="Pp3c5_40V3.1">
    <property type="protein sequence ID" value="PAC:32955212.CDS.1"/>
    <property type="gene ID" value="Pp3c5_40"/>
</dbReference>
<dbReference type="RefSeq" id="XP_073390495.1">
    <property type="nucleotide sequence ID" value="XM_073534394.1"/>
</dbReference>
<reference evidence="1 2" key="2">
    <citation type="journal article" date="2018" name="Plant J.">
        <title>The Physcomitrella patens chromosome-scale assembly reveals moss genome structure and evolution.</title>
        <authorList>
            <person name="Lang D."/>
            <person name="Ullrich K.K."/>
            <person name="Murat F."/>
            <person name="Fuchs J."/>
            <person name="Jenkins J."/>
            <person name="Haas F.B."/>
            <person name="Piednoel M."/>
            <person name="Gundlach H."/>
            <person name="Van Bel M."/>
            <person name="Meyberg R."/>
            <person name="Vives C."/>
            <person name="Morata J."/>
            <person name="Symeonidi A."/>
            <person name="Hiss M."/>
            <person name="Muchero W."/>
            <person name="Kamisugi Y."/>
            <person name="Saleh O."/>
            <person name="Blanc G."/>
            <person name="Decker E.L."/>
            <person name="van Gessel N."/>
            <person name="Grimwood J."/>
            <person name="Hayes R.D."/>
            <person name="Graham S.W."/>
            <person name="Gunter L.E."/>
            <person name="McDaniel S.F."/>
            <person name="Hoernstein S.N.W."/>
            <person name="Larsson A."/>
            <person name="Li F.W."/>
            <person name="Perroud P.F."/>
            <person name="Phillips J."/>
            <person name="Ranjan P."/>
            <person name="Rokshar D.S."/>
            <person name="Rothfels C.J."/>
            <person name="Schneider L."/>
            <person name="Shu S."/>
            <person name="Stevenson D.W."/>
            <person name="Thummler F."/>
            <person name="Tillich M."/>
            <person name="Villarreal Aguilar J.C."/>
            <person name="Widiez T."/>
            <person name="Wong G.K."/>
            <person name="Wymore A."/>
            <person name="Zhang Y."/>
            <person name="Zimmer A.D."/>
            <person name="Quatrano R.S."/>
            <person name="Mayer K.F.X."/>
            <person name="Goodstein D."/>
            <person name="Casacuberta J.M."/>
            <person name="Vandepoele K."/>
            <person name="Reski R."/>
            <person name="Cuming A.C."/>
            <person name="Tuskan G.A."/>
            <person name="Maumus F."/>
            <person name="Salse J."/>
            <person name="Schmutz J."/>
            <person name="Rensing S.A."/>
        </authorList>
    </citation>
    <scope>NUCLEOTIDE SEQUENCE [LARGE SCALE GENOMIC DNA]</scope>
    <source>
        <strain evidence="1 2">cv. Gransden 2004</strain>
    </source>
</reference>
<dbReference type="Gramene" id="Pp3c5_40V3.2">
    <property type="protein sequence ID" value="PAC:32955213.CDS.1"/>
    <property type="gene ID" value="Pp3c5_40"/>
</dbReference>
<dbReference type="Pfam" id="PF14570">
    <property type="entry name" value="zf-RING_4"/>
    <property type="match status" value="1"/>
</dbReference>
<dbReference type="InterPro" id="IPR013083">
    <property type="entry name" value="Znf_RING/FYVE/PHD"/>
</dbReference>
<reference evidence="1" key="3">
    <citation type="submission" date="2020-12" db="UniProtKB">
        <authorList>
            <consortium name="EnsemblPlants"/>
        </authorList>
    </citation>
    <scope>IDENTIFICATION</scope>
</reference>
<dbReference type="SUPFAM" id="SSF57850">
    <property type="entry name" value="RING/U-box"/>
    <property type="match status" value="1"/>
</dbReference>
<name>A0A7I3ZRM2_PHYPA</name>
<accession>A0A7I3ZRM2</accession>
<evidence type="ECO:0000313" key="2">
    <source>
        <dbReference type="Proteomes" id="UP000006727"/>
    </source>
</evidence>
<dbReference type="EnsemblPlants" id="Pp3c5_40V3.2">
    <property type="protein sequence ID" value="PAC:32955213.CDS.1"/>
    <property type="gene ID" value="Pp3c5_40"/>
</dbReference>
<sequence length="207" mass="23153">MRIGADKIYRTCGAQFQRFGSKELDCLTIKGDTKACSHGFTKVCYNRWTWVLQCRTISWRADDRSHKLGQPKWCGRNHHHARRTSRGRFNNLLRDMSEMEGATDNELGSDHLYTVQIPATPDHPMSGDRPVPGKGKQLGGVRGPTCAVINCDGKAMRDERGEDMTPCDCNFKICRDCYIDALNGSGKCPGCKDDYTASDEPGLGFRV</sequence>
<dbReference type="Proteomes" id="UP000006727">
    <property type="component" value="Chromosome 5"/>
</dbReference>
<organism evidence="1 2">
    <name type="scientific">Physcomitrium patens</name>
    <name type="common">Spreading-leaved earth moss</name>
    <name type="synonym">Physcomitrella patens</name>
    <dbReference type="NCBI Taxonomy" id="3218"/>
    <lineage>
        <taxon>Eukaryota</taxon>
        <taxon>Viridiplantae</taxon>
        <taxon>Streptophyta</taxon>
        <taxon>Embryophyta</taxon>
        <taxon>Bryophyta</taxon>
        <taxon>Bryophytina</taxon>
        <taxon>Bryopsida</taxon>
        <taxon>Funariidae</taxon>
        <taxon>Funariales</taxon>
        <taxon>Funariaceae</taxon>
        <taxon>Physcomitrium</taxon>
    </lineage>
</organism>
<dbReference type="EnsemblPlants" id="Pp3c5_40V3.1">
    <property type="protein sequence ID" value="PAC:32955212.CDS.1"/>
    <property type="gene ID" value="Pp3c5_40"/>
</dbReference>
<dbReference type="Gene3D" id="3.30.40.10">
    <property type="entry name" value="Zinc/RING finger domain, C3HC4 (zinc finger)"/>
    <property type="match status" value="1"/>
</dbReference>
<protein>
    <submittedName>
        <fullName evidence="1">Uncharacterized protein</fullName>
    </submittedName>
</protein>
<dbReference type="EMBL" id="ABEU02000005">
    <property type="status" value="NOT_ANNOTATED_CDS"/>
    <property type="molecule type" value="Genomic_DNA"/>
</dbReference>
<reference evidence="1 2" key="1">
    <citation type="journal article" date="2008" name="Science">
        <title>The Physcomitrella genome reveals evolutionary insights into the conquest of land by plants.</title>
        <authorList>
            <person name="Rensing S."/>
            <person name="Lang D."/>
            <person name="Zimmer A."/>
            <person name="Terry A."/>
            <person name="Salamov A."/>
            <person name="Shapiro H."/>
            <person name="Nishiyama T."/>
            <person name="Perroud P.-F."/>
            <person name="Lindquist E."/>
            <person name="Kamisugi Y."/>
            <person name="Tanahashi T."/>
            <person name="Sakakibara K."/>
            <person name="Fujita T."/>
            <person name="Oishi K."/>
            <person name="Shin-I T."/>
            <person name="Kuroki Y."/>
            <person name="Toyoda A."/>
            <person name="Suzuki Y."/>
            <person name="Hashimoto A."/>
            <person name="Yamaguchi K."/>
            <person name="Sugano A."/>
            <person name="Kohara Y."/>
            <person name="Fujiyama A."/>
            <person name="Anterola A."/>
            <person name="Aoki S."/>
            <person name="Ashton N."/>
            <person name="Barbazuk W.B."/>
            <person name="Barker E."/>
            <person name="Bennetzen J."/>
            <person name="Bezanilla M."/>
            <person name="Blankenship R."/>
            <person name="Cho S.H."/>
            <person name="Dutcher S."/>
            <person name="Estelle M."/>
            <person name="Fawcett J.A."/>
            <person name="Gundlach H."/>
            <person name="Hanada K."/>
            <person name="Heyl A."/>
            <person name="Hicks K.A."/>
            <person name="Hugh J."/>
            <person name="Lohr M."/>
            <person name="Mayer K."/>
            <person name="Melkozernov A."/>
            <person name="Murata T."/>
            <person name="Nelson D."/>
            <person name="Pils B."/>
            <person name="Prigge M."/>
            <person name="Reiss B."/>
            <person name="Renner T."/>
            <person name="Rombauts S."/>
            <person name="Rushton P."/>
            <person name="Sanderfoot A."/>
            <person name="Schween G."/>
            <person name="Shiu S.-H."/>
            <person name="Stueber K."/>
            <person name="Theodoulou F.L."/>
            <person name="Tu H."/>
            <person name="Van de Peer Y."/>
            <person name="Verrier P.J."/>
            <person name="Waters E."/>
            <person name="Wood A."/>
            <person name="Yang L."/>
            <person name="Cove D."/>
            <person name="Cuming A."/>
            <person name="Hasebe M."/>
            <person name="Lucas S."/>
            <person name="Mishler D.B."/>
            <person name="Reski R."/>
            <person name="Grigoriev I."/>
            <person name="Quatrano R.S."/>
            <person name="Boore J.L."/>
        </authorList>
    </citation>
    <scope>NUCLEOTIDE SEQUENCE [LARGE SCALE GENOMIC DNA]</scope>
    <source>
        <strain evidence="1 2">cv. Gransden 2004</strain>
    </source>
</reference>
<dbReference type="RefSeq" id="XP_073390496.1">
    <property type="nucleotide sequence ID" value="XM_073534395.1"/>
</dbReference>
<evidence type="ECO:0000313" key="1">
    <source>
        <dbReference type="EnsemblPlants" id="PAC:32955213.CDS.1"/>
    </source>
</evidence>
<keyword evidence="2" id="KW-1185">Reference proteome</keyword>
<dbReference type="InParanoid" id="A0A7I3ZRM2"/>